<dbReference type="Pfam" id="PF07676">
    <property type="entry name" value="PD40"/>
    <property type="match status" value="2"/>
</dbReference>
<dbReference type="InterPro" id="IPR011659">
    <property type="entry name" value="WD40"/>
</dbReference>
<dbReference type="InterPro" id="IPR011042">
    <property type="entry name" value="6-blade_b-propeller_TolB-like"/>
</dbReference>
<dbReference type="InterPro" id="IPR006664">
    <property type="entry name" value="OMP_bac"/>
</dbReference>
<keyword evidence="2 4" id="KW-0472">Membrane</keyword>
<comment type="caution">
    <text evidence="6">The sequence shown here is derived from an EMBL/GenBank/DDBJ whole genome shotgun (WGS) entry which is preliminary data.</text>
</comment>
<dbReference type="PANTHER" id="PTHR30329:SF21">
    <property type="entry name" value="LIPOPROTEIN YIAD-RELATED"/>
    <property type="match status" value="1"/>
</dbReference>
<dbReference type="SUPFAM" id="SSF82171">
    <property type="entry name" value="DPP6 N-terminal domain-like"/>
    <property type="match status" value="1"/>
</dbReference>
<reference evidence="6" key="1">
    <citation type="submission" date="2023-06" db="EMBL/GenBank/DDBJ databases">
        <title>Genomic of Agaribacillus aureum.</title>
        <authorList>
            <person name="Wang G."/>
        </authorList>
    </citation>
    <scope>NUCLEOTIDE SEQUENCE</scope>
    <source>
        <strain evidence="6">BMA12</strain>
    </source>
</reference>
<feature type="domain" description="OmpA-like" evidence="5">
    <location>
        <begin position="564"/>
        <end position="679"/>
    </location>
</feature>
<dbReference type="PRINTS" id="PR01021">
    <property type="entry name" value="OMPADOMAIN"/>
</dbReference>
<dbReference type="Pfam" id="PF00691">
    <property type="entry name" value="OmpA"/>
    <property type="match status" value="1"/>
</dbReference>
<protein>
    <submittedName>
        <fullName evidence="6">OmpA family protein</fullName>
    </submittedName>
</protein>
<dbReference type="InterPro" id="IPR050330">
    <property type="entry name" value="Bact_OuterMem_StrucFunc"/>
</dbReference>
<dbReference type="Gene3D" id="3.30.1330.60">
    <property type="entry name" value="OmpA-like domain"/>
    <property type="match status" value="1"/>
</dbReference>
<keyword evidence="3" id="KW-0998">Cell outer membrane</keyword>
<dbReference type="RefSeq" id="WP_346759596.1">
    <property type="nucleotide sequence ID" value="NZ_JAUJEB010000004.1"/>
</dbReference>
<keyword evidence="7" id="KW-1185">Reference proteome</keyword>
<dbReference type="SUPFAM" id="SSF103088">
    <property type="entry name" value="OmpA-like"/>
    <property type="match status" value="1"/>
</dbReference>
<dbReference type="PROSITE" id="PS51123">
    <property type="entry name" value="OMPA_2"/>
    <property type="match status" value="1"/>
</dbReference>
<evidence type="ECO:0000256" key="2">
    <source>
        <dbReference type="ARBA" id="ARBA00023136"/>
    </source>
</evidence>
<evidence type="ECO:0000259" key="5">
    <source>
        <dbReference type="PROSITE" id="PS51123"/>
    </source>
</evidence>
<gene>
    <name evidence="6" type="ORF">QQ020_19440</name>
</gene>
<evidence type="ECO:0000313" key="7">
    <source>
        <dbReference type="Proteomes" id="UP001172083"/>
    </source>
</evidence>
<dbReference type="CDD" id="cd07185">
    <property type="entry name" value="OmpA_C-like"/>
    <property type="match status" value="1"/>
</dbReference>
<name>A0ABT8LAK2_9BACT</name>
<dbReference type="Gene3D" id="2.120.10.30">
    <property type="entry name" value="TolB, C-terminal domain"/>
    <property type="match status" value="1"/>
</dbReference>
<dbReference type="EMBL" id="JAUJEB010000004">
    <property type="protein sequence ID" value="MDN5214261.1"/>
    <property type="molecule type" value="Genomic_DNA"/>
</dbReference>
<comment type="subcellular location">
    <subcellularLocation>
        <location evidence="1">Cell outer membrane</location>
    </subcellularLocation>
</comment>
<proteinExistence type="predicted"/>
<dbReference type="InterPro" id="IPR006665">
    <property type="entry name" value="OmpA-like"/>
</dbReference>
<evidence type="ECO:0000256" key="3">
    <source>
        <dbReference type="ARBA" id="ARBA00023237"/>
    </source>
</evidence>
<evidence type="ECO:0000313" key="6">
    <source>
        <dbReference type="EMBL" id="MDN5214261.1"/>
    </source>
</evidence>
<evidence type="ECO:0000256" key="1">
    <source>
        <dbReference type="ARBA" id="ARBA00004442"/>
    </source>
</evidence>
<dbReference type="Proteomes" id="UP001172083">
    <property type="component" value="Unassembled WGS sequence"/>
</dbReference>
<evidence type="ECO:0000256" key="4">
    <source>
        <dbReference type="PROSITE-ProRule" id="PRU00473"/>
    </source>
</evidence>
<accession>A0ABT8LAK2</accession>
<dbReference type="PANTHER" id="PTHR30329">
    <property type="entry name" value="STATOR ELEMENT OF FLAGELLAR MOTOR COMPLEX"/>
    <property type="match status" value="1"/>
</dbReference>
<dbReference type="InterPro" id="IPR036737">
    <property type="entry name" value="OmpA-like_sf"/>
</dbReference>
<organism evidence="6 7">
    <name type="scientific">Agaribacillus aureus</name>
    <dbReference type="NCBI Taxonomy" id="3051825"/>
    <lineage>
        <taxon>Bacteria</taxon>
        <taxon>Pseudomonadati</taxon>
        <taxon>Bacteroidota</taxon>
        <taxon>Cytophagia</taxon>
        <taxon>Cytophagales</taxon>
        <taxon>Splendidivirgaceae</taxon>
        <taxon>Agaribacillus</taxon>
    </lineage>
</organism>
<sequence>MKSYTVNFLSILCLIFLQFSGNAQGIQWASSLDFVYNQYGDDAYSASKVLGKPDAAPYGTKHENAFTLKTEASFGTVVVNYERPQLVRNIIIIENHLPGRITNVILYDDTGSRYQVYKNGSNQVNLDNRSLIINVPENDYIVSKVEVNVDTQTYNGWSQIDAIGISQESDTKNIKIMLANEGLKNFYEELSYGDSKINLGPNINTDYNETRPVISPDGNVLYFCRQNYPENVRGIDDPQDIYYATYEGGNWSMAKNIGPPLNDIFANGVNSVSPDGNSLLLINQYEEFAPVQSGVSLTYKNGGRWNFPEKLTIKDYHNKSPYADFFLSSDGKALILAVEREDSYGDQDLYVSLDQWANTWSKPINLGKVINTPKAEFAPFLSADGKTLYFASEGHQGFGGSDIFFSERLDDSWLKWSEPKNMGSMINTPYWDAYYSTTAKGDFAYFVSTKDASAGSKDIFKIPLPKKIKPRPVLLVQGKLTDKESNKPLSANLEFISAENNEVLGKATTNPIDGHYTLTLPVGYDFLVKAHSVGYVTKEDTLLVGDQTDYMEITKDISMGIIDVGKTVVMDKINFKQGEAILLEDSYPELKNLLQFLKENPGLVVEVGGHTDGTGSFQLNMKLSEKRVKMVKTYLQENGIDGKRIVPKAYGSTKPIASNSKEETRKLNRRVEIKILKNLNAAR</sequence>